<proteinExistence type="predicted"/>
<sequence>MHIVSLSSKNQITLPQAMLYALGIPKRSKLLIDKTNDGLLIKTLPIGMVDSLGGSLTALVSSDKKQQPFVKIMQVTRLKVARKLVK</sequence>
<evidence type="ECO:0008006" key="3">
    <source>
        <dbReference type="Google" id="ProtNLM"/>
    </source>
</evidence>
<reference evidence="1 2" key="1">
    <citation type="journal article" date="2016" name="Environ. Microbiol.">
        <title>Genomic resolution of a cold subsurface aquifer community provides metabolic insights for novel microbes adapted to high CO concentrations.</title>
        <authorList>
            <person name="Probst A.J."/>
            <person name="Castelle C.J."/>
            <person name="Singh A."/>
            <person name="Brown C.T."/>
            <person name="Anantharaman K."/>
            <person name="Sharon I."/>
            <person name="Hug L.A."/>
            <person name="Burstein D."/>
            <person name="Emerson J.B."/>
            <person name="Thomas B.C."/>
            <person name="Banfield J.F."/>
        </authorList>
    </citation>
    <scope>NUCLEOTIDE SEQUENCE [LARGE SCALE GENOMIC DNA]</scope>
    <source>
        <strain evidence="1">CG2_30_33_16</strain>
    </source>
</reference>
<gene>
    <name evidence="1" type="ORF">AUK04_03715</name>
</gene>
<dbReference type="InterPro" id="IPR037914">
    <property type="entry name" value="SpoVT-AbrB_sf"/>
</dbReference>
<dbReference type="SUPFAM" id="SSF89447">
    <property type="entry name" value="AbrB/MazE/MraZ-like"/>
    <property type="match status" value="1"/>
</dbReference>
<dbReference type="AlphaFoldDB" id="A0A1J5HD54"/>
<accession>A0A1J5HD54</accession>
<evidence type="ECO:0000313" key="2">
    <source>
        <dbReference type="Proteomes" id="UP000183758"/>
    </source>
</evidence>
<comment type="caution">
    <text evidence="1">The sequence shown here is derived from an EMBL/GenBank/DDBJ whole genome shotgun (WGS) entry which is preliminary data.</text>
</comment>
<dbReference type="EMBL" id="MNZM01000093">
    <property type="protein sequence ID" value="OIP83133.1"/>
    <property type="molecule type" value="Genomic_DNA"/>
</dbReference>
<evidence type="ECO:0000313" key="1">
    <source>
        <dbReference type="EMBL" id="OIP83133.1"/>
    </source>
</evidence>
<protein>
    <recommendedName>
        <fullName evidence="3">SpoVT-AbrB domain-containing protein</fullName>
    </recommendedName>
</protein>
<organism evidence="1 2">
    <name type="scientific">Candidatus Roizmanbacteria bacterium CG2_30_33_16</name>
    <dbReference type="NCBI Taxonomy" id="1805340"/>
    <lineage>
        <taxon>Bacteria</taxon>
        <taxon>Candidatus Roizmaniibacteriota</taxon>
    </lineage>
</organism>
<dbReference type="Proteomes" id="UP000183758">
    <property type="component" value="Unassembled WGS sequence"/>
</dbReference>
<name>A0A1J5HD54_9BACT</name>